<dbReference type="KEGG" id="cvn:111132078"/>
<keyword evidence="3" id="KW-1185">Reference proteome</keyword>
<dbReference type="OrthoDB" id="5989673at2759"/>
<name>A0A8B8E4E1_CRAVI</name>
<dbReference type="GO" id="GO:0001558">
    <property type="term" value="P:regulation of cell growth"/>
    <property type="evidence" value="ECO:0007669"/>
    <property type="project" value="TreeGrafter"/>
</dbReference>
<dbReference type="PANTHER" id="PTHR14308">
    <property type="entry name" value="WAP FOUR-DISULFIDE CORE DOMAIN PROTEIN 1"/>
    <property type="match status" value="1"/>
</dbReference>
<reference evidence="4" key="1">
    <citation type="submission" date="2025-08" db="UniProtKB">
        <authorList>
            <consortium name="RefSeq"/>
        </authorList>
    </citation>
    <scope>IDENTIFICATION</scope>
    <source>
        <tissue evidence="4">Whole sample</tissue>
    </source>
</reference>
<evidence type="ECO:0000313" key="4">
    <source>
        <dbReference type="RefSeq" id="XP_022335437.1"/>
    </source>
</evidence>
<evidence type="ECO:0000256" key="1">
    <source>
        <dbReference type="SAM" id="SignalP"/>
    </source>
</evidence>
<dbReference type="InterPro" id="IPR042357">
    <property type="entry name" value="WFDC1"/>
</dbReference>
<evidence type="ECO:0000259" key="2">
    <source>
        <dbReference type="Pfam" id="PF00095"/>
    </source>
</evidence>
<dbReference type="Pfam" id="PF00095">
    <property type="entry name" value="WAP"/>
    <property type="match status" value="1"/>
</dbReference>
<dbReference type="Proteomes" id="UP000694844">
    <property type="component" value="Chromosome 5"/>
</dbReference>
<sequence length="241" mass="27255">MEFTFKRFNLIAVVLLGLLTCYSAKSVQESMIPRGKTRWLADEVNYDDEDDYIKDEPQSLALSDDVTDCSPVPDVVLTGFCQKKVCSSHDDCHGKNRRCCFNGCVKTCMKQPDPPPFFDWIREPRSRVVSGVSWLIEGPVNNNELQPCTTSRFGKNEDPLLCPHGYTCHVSFKGNRKKRIQNRGYCVPDKVNAMSRETNKSPSSGECLLDKYILAEGAFMLFNGKKCFCKNGFLECMKTKG</sequence>
<evidence type="ECO:0000313" key="3">
    <source>
        <dbReference type="Proteomes" id="UP000694844"/>
    </source>
</evidence>
<dbReference type="GO" id="GO:0005615">
    <property type="term" value="C:extracellular space"/>
    <property type="evidence" value="ECO:0007669"/>
    <property type="project" value="TreeGrafter"/>
</dbReference>
<gene>
    <name evidence="4" type="primary">LOC111132078</name>
</gene>
<proteinExistence type="predicted"/>
<dbReference type="RefSeq" id="XP_022335437.1">
    <property type="nucleotide sequence ID" value="XM_022479729.1"/>
</dbReference>
<feature type="chain" id="PRO_5034355970" evidence="1">
    <location>
        <begin position="25"/>
        <end position="241"/>
    </location>
</feature>
<accession>A0A8B8E4E1</accession>
<dbReference type="GeneID" id="111132078"/>
<dbReference type="GO" id="GO:0030414">
    <property type="term" value="F:peptidase inhibitor activity"/>
    <property type="evidence" value="ECO:0007669"/>
    <property type="project" value="InterPro"/>
</dbReference>
<feature type="domain" description="WAP" evidence="2">
    <location>
        <begin position="69"/>
        <end position="110"/>
    </location>
</feature>
<dbReference type="AlphaFoldDB" id="A0A8B8E4E1"/>
<organism evidence="3 4">
    <name type="scientific">Crassostrea virginica</name>
    <name type="common">Eastern oyster</name>
    <dbReference type="NCBI Taxonomy" id="6565"/>
    <lineage>
        <taxon>Eukaryota</taxon>
        <taxon>Metazoa</taxon>
        <taxon>Spiralia</taxon>
        <taxon>Lophotrochozoa</taxon>
        <taxon>Mollusca</taxon>
        <taxon>Bivalvia</taxon>
        <taxon>Autobranchia</taxon>
        <taxon>Pteriomorphia</taxon>
        <taxon>Ostreida</taxon>
        <taxon>Ostreoidea</taxon>
        <taxon>Ostreidae</taxon>
        <taxon>Crassostrea</taxon>
    </lineage>
</organism>
<feature type="signal peptide" evidence="1">
    <location>
        <begin position="1"/>
        <end position="24"/>
    </location>
</feature>
<protein>
    <submittedName>
        <fullName evidence="4">WAP four-disulfide core domain protein 1-like</fullName>
    </submittedName>
</protein>
<dbReference type="InterPro" id="IPR008197">
    <property type="entry name" value="WAP_dom"/>
</dbReference>
<dbReference type="PANTHER" id="PTHR14308:SF0">
    <property type="entry name" value="WAP FOUR-DISULFIDE CORE DOMAIN PROTEIN 1"/>
    <property type="match status" value="1"/>
</dbReference>
<keyword evidence="1" id="KW-0732">Signal</keyword>